<reference evidence="9 10" key="1">
    <citation type="submission" date="2023-10" db="EMBL/GenBank/DDBJ databases">
        <title>Niallia locisalis sp.nov. isolated from a salt pond sample.</title>
        <authorList>
            <person name="Li X.-J."/>
            <person name="Dong L."/>
        </authorList>
    </citation>
    <scope>NUCLEOTIDE SEQUENCE [LARGE SCALE GENOMIC DNA]</scope>
    <source>
        <strain evidence="9 10">DSM 29761</strain>
    </source>
</reference>
<dbReference type="RefSeq" id="WP_338451169.1">
    <property type="nucleotide sequence ID" value="NZ_CP137640.1"/>
</dbReference>
<dbReference type="InterPro" id="IPR033887">
    <property type="entry name" value="PTS_IIA_man"/>
</dbReference>
<dbReference type="PANTHER" id="PTHR33799:SF1">
    <property type="entry name" value="PTS SYSTEM MANNOSE-SPECIFIC EIIAB COMPONENT-RELATED"/>
    <property type="match status" value="1"/>
</dbReference>
<dbReference type="SUPFAM" id="SSF53062">
    <property type="entry name" value="PTS system fructose IIA component-like"/>
    <property type="match status" value="1"/>
</dbReference>
<keyword evidence="4 9" id="KW-0762">Sugar transport</keyword>
<evidence type="ECO:0000256" key="3">
    <source>
        <dbReference type="ARBA" id="ARBA00022490"/>
    </source>
</evidence>
<evidence type="ECO:0000256" key="5">
    <source>
        <dbReference type="ARBA" id="ARBA00022679"/>
    </source>
</evidence>
<proteinExistence type="predicted"/>
<keyword evidence="5" id="KW-0808">Transferase</keyword>
<keyword evidence="10" id="KW-1185">Reference proteome</keyword>
<keyword evidence="6" id="KW-0598">Phosphotransferase system</keyword>
<evidence type="ECO:0000313" key="9">
    <source>
        <dbReference type="EMBL" id="WVX82265.1"/>
    </source>
</evidence>
<evidence type="ECO:0000256" key="2">
    <source>
        <dbReference type="ARBA" id="ARBA00022448"/>
    </source>
</evidence>
<feature type="domain" description="PTS EIIA type-4" evidence="8">
    <location>
        <begin position="3"/>
        <end position="127"/>
    </location>
</feature>
<dbReference type="InterPro" id="IPR051471">
    <property type="entry name" value="Bacterial_PTS_sugar_comp"/>
</dbReference>
<accession>A0ABZ2CK33</accession>
<evidence type="ECO:0000313" key="10">
    <source>
        <dbReference type="Proteomes" id="UP001357223"/>
    </source>
</evidence>
<dbReference type="EMBL" id="CP137640">
    <property type="protein sequence ID" value="WVX82265.1"/>
    <property type="molecule type" value="Genomic_DNA"/>
</dbReference>
<dbReference type="CDD" id="cd00006">
    <property type="entry name" value="PTS_IIA_man"/>
    <property type="match status" value="1"/>
</dbReference>
<evidence type="ECO:0000256" key="6">
    <source>
        <dbReference type="ARBA" id="ARBA00022683"/>
    </source>
</evidence>
<name>A0ABZ2CK33_9BACI</name>
<dbReference type="InterPro" id="IPR036662">
    <property type="entry name" value="PTS_EIIA_man-typ_sf"/>
</dbReference>
<dbReference type="PANTHER" id="PTHR33799">
    <property type="entry name" value="PTS PERMEASE-RELATED-RELATED"/>
    <property type="match status" value="1"/>
</dbReference>
<keyword evidence="2" id="KW-0813">Transport</keyword>
<dbReference type="Proteomes" id="UP001357223">
    <property type="component" value="Chromosome"/>
</dbReference>
<dbReference type="Gene3D" id="3.40.50.510">
    <property type="entry name" value="Phosphotransferase system, mannose-type IIA component"/>
    <property type="match status" value="1"/>
</dbReference>
<dbReference type="PROSITE" id="PS51096">
    <property type="entry name" value="PTS_EIIA_TYPE_4"/>
    <property type="match status" value="1"/>
</dbReference>
<keyword evidence="3" id="KW-0963">Cytoplasm</keyword>
<protein>
    <submittedName>
        <fullName evidence="9">PTS sugar transporter subunit IIA</fullName>
    </submittedName>
</protein>
<keyword evidence="7" id="KW-0418">Kinase</keyword>
<evidence type="ECO:0000256" key="7">
    <source>
        <dbReference type="ARBA" id="ARBA00022777"/>
    </source>
</evidence>
<evidence type="ECO:0000256" key="1">
    <source>
        <dbReference type="ARBA" id="ARBA00004496"/>
    </source>
</evidence>
<dbReference type="Pfam" id="PF03610">
    <property type="entry name" value="EIIA-man"/>
    <property type="match status" value="1"/>
</dbReference>
<dbReference type="InterPro" id="IPR004701">
    <property type="entry name" value="PTS_EIIA_man-typ"/>
</dbReference>
<organism evidence="9 10">
    <name type="scientific">Niallia oryzisoli</name>
    <dbReference type="NCBI Taxonomy" id="1737571"/>
    <lineage>
        <taxon>Bacteria</taxon>
        <taxon>Bacillati</taxon>
        <taxon>Bacillota</taxon>
        <taxon>Bacilli</taxon>
        <taxon>Bacillales</taxon>
        <taxon>Bacillaceae</taxon>
        <taxon>Niallia</taxon>
    </lineage>
</organism>
<gene>
    <name evidence="9" type="ORF">R4Z09_04490</name>
</gene>
<sequence length="138" mass="14995">MANRAVLVITHGEFGIELVKSAEMIMGPQEDVDALALRPGDSVDDLRSQAYEVVDRNAEKGLETIVLVDLLGGSPSNVSLTLLAKHDLKILTGVSMPMLIETLSQYKFEEDTDKLIEAAKQTAGEGVKLLDRAFIGRK</sequence>
<evidence type="ECO:0000256" key="4">
    <source>
        <dbReference type="ARBA" id="ARBA00022597"/>
    </source>
</evidence>
<comment type="subcellular location">
    <subcellularLocation>
        <location evidence="1">Cytoplasm</location>
    </subcellularLocation>
</comment>
<evidence type="ECO:0000259" key="8">
    <source>
        <dbReference type="PROSITE" id="PS51096"/>
    </source>
</evidence>